<dbReference type="InterPro" id="IPR006368">
    <property type="entry name" value="GDP_Man_deHydtase"/>
</dbReference>
<dbReference type="Pfam" id="PF16363">
    <property type="entry name" value="GDP_Man_Dehyd"/>
    <property type="match status" value="1"/>
</dbReference>
<sequence>MFDDDHVRTESIQDKQDRMILHYGDMTDSGCLVKIISADRPTKIYNLVAQSLVKVSFDLSEYTAEVDAAGTLRLLDVIRTCGLEYGKVLRMPQSEKKLRSTTNHRGAGKTSLCRLEVDRVKLGEPALLGMCPAQLKELALRSVEDVGEKALRLLQGRKFGQLDELT</sequence>
<evidence type="ECO:0000256" key="1">
    <source>
        <dbReference type="ARBA" id="ARBA00001937"/>
    </source>
</evidence>
<dbReference type="eggNOG" id="KOG1372">
    <property type="taxonomic scope" value="Eukaryota"/>
</dbReference>
<evidence type="ECO:0000256" key="2">
    <source>
        <dbReference type="ARBA" id="ARBA00004912"/>
    </source>
</evidence>
<dbReference type="PANTHER" id="PTHR43715:SF1">
    <property type="entry name" value="GDP-MANNOSE 4,6 DEHYDRATASE"/>
    <property type="match status" value="1"/>
</dbReference>
<feature type="domain" description="NAD(P)-binding" evidence="7">
    <location>
        <begin position="6"/>
        <end position="85"/>
    </location>
</feature>
<comment type="pathway">
    <text evidence="2">Nucleotide-sugar biosynthesis; GDP-L-fucose biosynthesis via de novo pathway; GDP-L-fucose from GDP-alpha-D-mannose: step 1/2.</text>
</comment>
<dbReference type="Proteomes" id="UP000002320">
    <property type="component" value="Unassembled WGS sequence"/>
</dbReference>
<dbReference type="InterPro" id="IPR016040">
    <property type="entry name" value="NAD(P)-bd_dom"/>
</dbReference>
<dbReference type="Gene3D" id="3.40.50.720">
    <property type="entry name" value="NAD(P)-binding Rossmann-like Domain"/>
    <property type="match status" value="1"/>
</dbReference>
<dbReference type="InParanoid" id="B0WHT4"/>
<protein>
    <recommendedName>
        <fullName evidence="4">GDP-mannose 4,6-dehydratase</fullName>
        <ecNumber evidence="4">4.2.1.47</ecNumber>
    </recommendedName>
    <alternativeName>
        <fullName evidence="6">GDP-D-mannose dehydratase</fullName>
    </alternativeName>
</protein>
<proteinExistence type="inferred from homology"/>
<evidence type="ECO:0000256" key="4">
    <source>
        <dbReference type="ARBA" id="ARBA00011989"/>
    </source>
</evidence>
<keyword evidence="10" id="KW-1185">Reference proteome</keyword>
<dbReference type="VEuPathDB" id="VectorBase:CQUJHB007340"/>
<dbReference type="GO" id="GO:0042351">
    <property type="term" value="P:'de novo' GDP-L-fucose biosynthetic process"/>
    <property type="evidence" value="ECO:0007669"/>
    <property type="project" value="UniProtKB-UniPathway"/>
</dbReference>
<dbReference type="HOGENOM" id="CLU_1604346_0_0_1"/>
<dbReference type="UniPathway" id="UPA00128">
    <property type="reaction ID" value="UER00190"/>
</dbReference>
<dbReference type="KEGG" id="cqu:CpipJ_CPIJ006710"/>
<evidence type="ECO:0000313" key="8">
    <source>
        <dbReference type="EMBL" id="EDS27951.1"/>
    </source>
</evidence>
<evidence type="ECO:0000313" key="10">
    <source>
        <dbReference type="Proteomes" id="UP000002320"/>
    </source>
</evidence>
<dbReference type="SUPFAM" id="SSF51735">
    <property type="entry name" value="NAD(P)-binding Rossmann-fold domains"/>
    <property type="match status" value="1"/>
</dbReference>
<comment type="cofactor">
    <cofactor evidence="1">
        <name>NADP(+)</name>
        <dbReference type="ChEBI" id="CHEBI:58349"/>
    </cofactor>
</comment>
<dbReference type="FunFam" id="3.40.50.720:FF:000924">
    <property type="entry name" value="GDP-mannose 4,6 dehydratase"/>
    <property type="match status" value="1"/>
</dbReference>
<dbReference type="VEuPathDB" id="VectorBase:CPIJ006710"/>
<evidence type="ECO:0000256" key="3">
    <source>
        <dbReference type="ARBA" id="ARBA00009263"/>
    </source>
</evidence>
<name>B0WHT4_CULQU</name>
<dbReference type="EC" id="4.2.1.47" evidence="4"/>
<evidence type="ECO:0000256" key="5">
    <source>
        <dbReference type="ARBA" id="ARBA00023239"/>
    </source>
</evidence>
<dbReference type="AlphaFoldDB" id="B0WHT4"/>
<reference evidence="9" key="2">
    <citation type="submission" date="2021-02" db="UniProtKB">
        <authorList>
            <consortium name="EnsemblMetazoa"/>
        </authorList>
    </citation>
    <scope>IDENTIFICATION</scope>
    <source>
        <strain evidence="9">JHB</strain>
    </source>
</reference>
<comment type="similarity">
    <text evidence="3">Belongs to the NAD(P)-dependent epimerase/dehydratase family. GDP-mannose 4,6-dehydratase subfamily.</text>
</comment>
<dbReference type="GO" id="GO:0008446">
    <property type="term" value="F:GDP-mannose 4,6-dehydratase activity"/>
    <property type="evidence" value="ECO:0007669"/>
    <property type="project" value="UniProtKB-EC"/>
</dbReference>
<dbReference type="EMBL" id="DS231939">
    <property type="protein sequence ID" value="EDS27951.1"/>
    <property type="molecule type" value="Genomic_DNA"/>
</dbReference>
<dbReference type="STRING" id="7176.B0WHT4"/>
<gene>
    <name evidence="9" type="primary">6038471</name>
    <name evidence="8" type="ORF">CpipJ_CPIJ006710</name>
</gene>
<dbReference type="InterPro" id="IPR036291">
    <property type="entry name" value="NAD(P)-bd_dom_sf"/>
</dbReference>
<dbReference type="PANTHER" id="PTHR43715">
    <property type="entry name" value="GDP-MANNOSE 4,6-DEHYDRATASE"/>
    <property type="match status" value="1"/>
</dbReference>
<evidence type="ECO:0000313" key="9">
    <source>
        <dbReference type="EnsemblMetazoa" id="CPIJ006710-PA"/>
    </source>
</evidence>
<accession>B0WHT4</accession>
<organism>
    <name type="scientific">Culex quinquefasciatus</name>
    <name type="common">Southern house mosquito</name>
    <name type="synonym">Culex pungens</name>
    <dbReference type="NCBI Taxonomy" id="7176"/>
    <lineage>
        <taxon>Eukaryota</taxon>
        <taxon>Metazoa</taxon>
        <taxon>Ecdysozoa</taxon>
        <taxon>Arthropoda</taxon>
        <taxon>Hexapoda</taxon>
        <taxon>Insecta</taxon>
        <taxon>Pterygota</taxon>
        <taxon>Neoptera</taxon>
        <taxon>Endopterygota</taxon>
        <taxon>Diptera</taxon>
        <taxon>Nematocera</taxon>
        <taxon>Culicoidea</taxon>
        <taxon>Culicidae</taxon>
        <taxon>Culicinae</taxon>
        <taxon>Culicini</taxon>
        <taxon>Culex</taxon>
        <taxon>Culex</taxon>
    </lineage>
</organism>
<evidence type="ECO:0000259" key="7">
    <source>
        <dbReference type="Pfam" id="PF16363"/>
    </source>
</evidence>
<dbReference type="OrthoDB" id="10253554at2759"/>
<dbReference type="EnsemblMetazoa" id="CPIJ006710-RA">
    <property type="protein sequence ID" value="CPIJ006710-PA"/>
    <property type="gene ID" value="CPIJ006710"/>
</dbReference>
<evidence type="ECO:0000256" key="6">
    <source>
        <dbReference type="ARBA" id="ARBA00031085"/>
    </source>
</evidence>
<reference evidence="8" key="1">
    <citation type="submission" date="2007-03" db="EMBL/GenBank/DDBJ databases">
        <title>Annotation of Culex pipiens quinquefasciatus.</title>
        <authorList>
            <consortium name="The Broad Institute Genome Sequencing Platform"/>
            <person name="Atkinson P.W."/>
            <person name="Hemingway J."/>
            <person name="Christensen B.M."/>
            <person name="Higgs S."/>
            <person name="Kodira C."/>
            <person name="Hannick L."/>
            <person name="Megy K."/>
            <person name="O'Leary S."/>
            <person name="Pearson M."/>
            <person name="Haas B.J."/>
            <person name="Mauceli E."/>
            <person name="Wortman J.R."/>
            <person name="Lee N.H."/>
            <person name="Guigo R."/>
            <person name="Stanke M."/>
            <person name="Alvarado L."/>
            <person name="Amedeo P."/>
            <person name="Antoine C.H."/>
            <person name="Arensburger P."/>
            <person name="Bidwell S.L."/>
            <person name="Crawford M."/>
            <person name="Camaro F."/>
            <person name="Devon K."/>
            <person name="Engels R."/>
            <person name="Hammond M."/>
            <person name="Howarth C."/>
            <person name="Koehrsen M."/>
            <person name="Lawson D."/>
            <person name="Montgomery P."/>
            <person name="Nene V."/>
            <person name="Nusbaum C."/>
            <person name="Puiu D."/>
            <person name="Romero-Severson J."/>
            <person name="Severson D.W."/>
            <person name="Shumway M."/>
            <person name="Sisk P."/>
            <person name="Stolte C."/>
            <person name="Zeng Q."/>
            <person name="Eisenstadt E."/>
            <person name="Fraser-Liggett C."/>
            <person name="Strausberg R."/>
            <person name="Galagan J."/>
            <person name="Birren B."/>
            <person name="Collins F.H."/>
        </authorList>
    </citation>
    <scope>NUCLEOTIDE SEQUENCE [LARGE SCALE GENOMIC DNA]</scope>
    <source>
        <strain evidence="8">JHB</strain>
    </source>
</reference>
<keyword evidence="5" id="KW-0456">Lyase</keyword>